<evidence type="ECO:0000259" key="1">
    <source>
        <dbReference type="Pfam" id="PF13116"/>
    </source>
</evidence>
<sequence length="412" mass="44547">LNSKIKQAKVSIDNFTSPTLNFKGKVDIQLADIKNFVKQSSLHEKAGEYIDNIELSGKGELDLEFFLPLHGDYRTQVGGELKFDGGKLALSRENYELTKLHGSVRFAGERVESSALNAHLGGKLMDIDIETTPHQNGLSYDIGLTGNLPIQSLLAPAPSVKGFFNGDTNWDILLNVRPQNDTKKTDIKITAASDLLGVSSLLPGRLGKLPAQAMPLKLNINIESGTGVKYDLELNKTTHINVTDEAGQFLFSVDDESIRGEASYKPSASSGAALEIALEYLDLNKFLNTGEPPVEEEENDDEVVQSAAVNEKTVLTGAFAGQSALSPGGAPEGGAGVSPRDIPSLRFSTKSLIWKKFKFNHATLKTRQTNLGMVVEKLDLVSSDYTVSATGNWLAGWNNKNTTKLEADIVIG</sequence>
<dbReference type="AlphaFoldDB" id="A0A3B0XC89"/>
<feature type="non-terminal residue" evidence="2">
    <location>
        <position position="1"/>
    </location>
</feature>
<accession>A0A3B0XC89</accession>
<feature type="non-terminal residue" evidence="2">
    <location>
        <position position="412"/>
    </location>
</feature>
<feature type="domain" description="YhdP central" evidence="1">
    <location>
        <begin position="4"/>
        <end position="288"/>
    </location>
</feature>
<proteinExistence type="predicted"/>
<protein>
    <recommendedName>
        <fullName evidence="1">YhdP central domain-containing protein</fullName>
    </recommendedName>
</protein>
<dbReference type="EMBL" id="UOFJ01000065">
    <property type="protein sequence ID" value="VAW62180.1"/>
    <property type="molecule type" value="Genomic_DNA"/>
</dbReference>
<reference evidence="2" key="1">
    <citation type="submission" date="2018-06" db="EMBL/GenBank/DDBJ databases">
        <authorList>
            <person name="Zhirakovskaya E."/>
        </authorList>
    </citation>
    <scope>NUCLEOTIDE SEQUENCE</scope>
</reference>
<gene>
    <name evidence="2" type="ORF">MNBD_GAMMA10-1588</name>
</gene>
<dbReference type="PANTHER" id="PTHR38690">
    <property type="entry name" value="PROTEASE-RELATED"/>
    <property type="match status" value="1"/>
</dbReference>
<dbReference type="InterPro" id="IPR025263">
    <property type="entry name" value="YhdP_central"/>
</dbReference>
<dbReference type="PANTHER" id="PTHR38690:SF1">
    <property type="entry name" value="PROTEASE"/>
    <property type="match status" value="1"/>
</dbReference>
<dbReference type="Pfam" id="PF13116">
    <property type="entry name" value="YhdP"/>
    <property type="match status" value="1"/>
</dbReference>
<dbReference type="InterPro" id="IPR011836">
    <property type="entry name" value="YhdP"/>
</dbReference>
<evidence type="ECO:0000313" key="2">
    <source>
        <dbReference type="EMBL" id="VAW62180.1"/>
    </source>
</evidence>
<organism evidence="2">
    <name type="scientific">hydrothermal vent metagenome</name>
    <dbReference type="NCBI Taxonomy" id="652676"/>
    <lineage>
        <taxon>unclassified sequences</taxon>
        <taxon>metagenomes</taxon>
        <taxon>ecological metagenomes</taxon>
    </lineage>
</organism>
<name>A0A3B0XC89_9ZZZZ</name>